<dbReference type="GO" id="GO:0008276">
    <property type="term" value="F:protein methyltransferase activity"/>
    <property type="evidence" value="ECO:0007669"/>
    <property type="project" value="TreeGrafter"/>
</dbReference>
<dbReference type="Gene3D" id="3.40.50.150">
    <property type="entry name" value="Vaccinia Virus protein VP39"/>
    <property type="match status" value="1"/>
</dbReference>
<dbReference type="NCBIfam" id="NF011528">
    <property type="entry name" value="PRK14968.1-2"/>
    <property type="match status" value="1"/>
</dbReference>
<proteinExistence type="inferred from homology"/>
<evidence type="ECO:0000256" key="4">
    <source>
        <dbReference type="ARBA" id="ARBA00022691"/>
    </source>
</evidence>
<dbReference type="AlphaFoldDB" id="A0A2U9IEJ8"/>
<dbReference type="GeneID" id="36831937"/>
<dbReference type="GO" id="GO:0032259">
    <property type="term" value="P:methylation"/>
    <property type="evidence" value="ECO:0007669"/>
    <property type="project" value="UniProtKB-KW"/>
</dbReference>
<dbReference type="CDD" id="cd02440">
    <property type="entry name" value="AdoMet_MTases"/>
    <property type="match status" value="1"/>
</dbReference>
<evidence type="ECO:0000256" key="1">
    <source>
        <dbReference type="ARBA" id="ARBA00006149"/>
    </source>
</evidence>
<dbReference type="Pfam" id="PF05175">
    <property type="entry name" value="MTS"/>
    <property type="match status" value="1"/>
</dbReference>
<dbReference type="PANTHER" id="PTHR45875">
    <property type="entry name" value="METHYLTRANSFERASE N6AMT1"/>
    <property type="match status" value="1"/>
</dbReference>
<gene>
    <name evidence="6" type="ORF">DFR85_07235</name>
</gene>
<dbReference type="KEGG" id="abri:DFR85_07235"/>
<accession>A0A2U9IEJ8</accession>
<sequence length="203" mass="23024">MSNFRTTKIYGINICLDDNVYEPAEDSEMLLSIIKVNNGEKVIEIGSGSGILSVLAARMKGIVSAVDINPYASLVTLCTAKLNNVDINIVNCDMLECFRDIHWDVAIFNPPYLPVEEYNSWIEYSWSGGKIGSEVLVRFLNKIQAKRVYTIYSSLDNEEIILRNIKKRGFIVSKKVEKVIGFEELIALELYDKSCTSRARRRI</sequence>
<dbReference type="EMBL" id="CP029289">
    <property type="protein sequence ID" value="AWR94425.1"/>
    <property type="molecule type" value="Genomic_DNA"/>
</dbReference>
<evidence type="ECO:0000256" key="3">
    <source>
        <dbReference type="ARBA" id="ARBA00022679"/>
    </source>
</evidence>
<name>A0A2U9IEJ8_9CREN</name>
<dbReference type="PANTHER" id="PTHR45875:SF1">
    <property type="entry name" value="METHYLTRANSFERASE N6AMT1"/>
    <property type="match status" value="1"/>
</dbReference>
<feature type="domain" description="Methyltransferase small" evidence="5">
    <location>
        <begin position="27"/>
        <end position="112"/>
    </location>
</feature>
<organism evidence="6 7">
    <name type="scientific">Acidianus brierleyi</name>
    <dbReference type="NCBI Taxonomy" id="41673"/>
    <lineage>
        <taxon>Archaea</taxon>
        <taxon>Thermoproteota</taxon>
        <taxon>Thermoprotei</taxon>
        <taxon>Sulfolobales</taxon>
        <taxon>Sulfolobaceae</taxon>
        <taxon>Acidianus</taxon>
    </lineage>
</organism>
<keyword evidence="4" id="KW-0949">S-adenosyl-L-methionine</keyword>
<dbReference type="SUPFAM" id="SSF53335">
    <property type="entry name" value="S-adenosyl-L-methionine-dependent methyltransferases"/>
    <property type="match status" value="1"/>
</dbReference>
<evidence type="ECO:0000256" key="2">
    <source>
        <dbReference type="ARBA" id="ARBA00022603"/>
    </source>
</evidence>
<dbReference type="InterPro" id="IPR004557">
    <property type="entry name" value="PrmC-related"/>
</dbReference>
<dbReference type="NCBIfam" id="TIGR00537">
    <property type="entry name" value="hemK_rel_arch"/>
    <property type="match status" value="1"/>
</dbReference>
<dbReference type="RefSeq" id="WP_110270306.1">
    <property type="nucleotide sequence ID" value="NZ_CP029289.2"/>
</dbReference>
<keyword evidence="2 6" id="KW-0489">Methyltransferase</keyword>
<keyword evidence="7" id="KW-1185">Reference proteome</keyword>
<dbReference type="InterPro" id="IPR029063">
    <property type="entry name" value="SAM-dependent_MTases_sf"/>
</dbReference>
<evidence type="ECO:0000259" key="5">
    <source>
        <dbReference type="Pfam" id="PF05175"/>
    </source>
</evidence>
<evidence type="ECO:0000313" key="7">
    <source>
        <dbReference type="Proteomes" id="UP000248044"/>
    </source>
</evidence>
<dbReference type="PROSITE" id="PS00092">
    <property type="entry name" value="N6_MTASE"/>
    <property type="match status" value="1"/>
</dbReference>
<comment type="similarity">
    <text evidence="1">Belongs to the eukaryotic/archaeal PrmC-related family.</text>
</comment>
<dbReference type="Proteomes" id="UP000248044">
    <property type="component" value="Chromosome"/>
</dbReference>
<reference evidence="6 7" key="1">
    <citation type="submission" date="2018-05" db="EMBL/GenBank/DDBJ databases">
        <title>Complete Genome Sequences of Extremely Thermoacidophilic, Metal-Mobilizing Type-Strain Members of the Archaeal Family Sulfolobaceae: Acidianus brierleyi DSM-1651T, Acidianus sulfidivorans DSM-18786T, Metallosphaera hakonensis DSM-7519T, and Metallosphaera prunae DSM-10039T.</title>
        <authorList>
            <person name="Counts J.A."/>
            <person name="Kelly R.M."/>
        </authorList>
    </citation>
    <scope>NUCLEOTIDE SEQUENCE [LARGE SCALE GENOMIC DNA]</scope>
    <source>
        <strain evidence="6 7">DSM 1651</strain>
    </source>
</reference>
<evidence type="ECO:0000313" key="6">
    <source>
        <dbReference type="EMBL" id="AWR94425.1"/>
    </source>
</evidence>
<protein>
    <submittedName>
        <fullName evidence="6">Methyltransferase</fullName>
    </submittedName>
</protein>
<keyword evidence="3 6" id="KW-0808">Transferase</keyword>
<dbReference type="OrthoDB" id="27149at2157"/>
<dbReference type="GO" id="GO:0008757">
    <property type="term" value="F:S-adenosylmethionine-dependent methyltransferase activity"/>
    <property type="evidence" value="ECO:0007669"/>
    <property type="project" value="TreeGrafter"/>
</dbReference>
<dbReference type="InterPro" id="IPR002052">
    <property type="entry name" value="DNA_methylase_N6_adenine_CS"/>
</dbReference>
<dbReference type="GO" id="GO:0035657">
    <property type="term" value="C:eRF1 methyltransferase complex"/>
    <property type="evidence" value="ECO:0007669"/>
    <property type="project" value="TreeGrafter"/>
</dbReference>
<dbReference type="InterPro" id="IPR052190">
    <property type="entry name" value="Euk-Arch_PrmC-MTase"/>
</dbReference>
<dbReference type="GO" id="GO:0003676">
    <property type="term" value="F:nucleic acid binding"/>
    <property type="evidence" value="ECO:0007669"/>
    <property type="project" value="InterPro"/>
</dbReference>
<dbReference type="InterPro" id="IPR007848">
    <property type="entry name" value="Small_mtfrase_dom"/>
</dbReference>